<protein>
    <submittedName>
        <fullName evidence="2">Uncharacterized protein</fullName>
    </submittedName>
</protein>
<dbReference type="Proteomes" id="UP000823775">
    <property type="component" value="Unassembled WGS sequence"/>
</dbReference>
<dbReference type="EMBL" id="JACEIK010002370">
    <property type="protein sequence ID" value="MCD9560728.1"/>
    <property type="molecule type" value="Genomic_DNA"/>
</dbReference>
<feature type="region of interest" description="Disordered" evidence="1">
    <location>
        <begin position="36"/>
        <end position="59"/>
    </location>
</feature>
<comment type="caution">
    <text evidence="2">The sequence shown here is derived from an EMBL/GenBank/DDBJ whole genome shotgun (WGS) entry which is preliminary data.</text>
</comment>
<proteinExistence type="predicted"/>
<sequence>LHLLNANVTQMGLSWTCFSSVGHGFVSTTTDEKEVTHFADSRGKHPEKSHAPRSLQEKF</sequence>
<evidence type="ECO:0000313" key="2">
    <source>
        <dbReference type="EMBL" id="MCD9560728.1"/>
    </source>
</evidence>
<gene>
    <name evidence="2" type="ORF">HAX54_019516</name>
</gene>
<evidence type="ECO:0000256" key="1">
    <source>
        <dbReference type="SAM" id="MobiDB-lite"/>
    </source>
</evidence>
<feature type="non-terminal residue" evidence="2">
    <location>
        <position position="1"/>
    </location>
</feature>
<name>A0ABS8UPB9_DATST</name>
<organism evidence="2 3">
    <name type="scientific">Datura stramonium</name>
    <name type="common">Jimsonweed</name>
    <name type="synonym">Common thornapple</name>
    <dbReference type="NCBI Taxonomy" id="4076"/>
    <lineage>
        <taxon>Eukaryota</taxon>
        <taxon>Viridiplantae</taxon>
        <taxon>Streptophyta</taxon>
        <taxon>Embryophyta</taxon>
        <taxon>Tracheophyta</taxon>
        <taxon>Spermatophyta</taxon>
        <taxon>Magnoliopsida</taxon>
        <taxon>eudicotyledons</taxon>
        <taxon>Gunneridae</taxon>
        <taxon>Pentapetalae</taxon>
        <taxon>asterids</taxon>
        <taxon>lamiids</taxon>
        <taxon>Solanales</taxon>
        <taxon>Solanaceae</taxon>
        <taxon>Solanoideae</taxon>
        <taxon>Datureae</taxon>
        <taxon>Datura</taxon>
    </lineage>
</organism>
<reference evidence="2 3" key="1">
    <citation type="journal article" date="2021" name="BMC Genomics">
        <title>Datura genome reveals duplications of psychoactive alkaloid biosynthetic genes and high mutation rate following tissue culture.</title>
        <authorList>
            <person name="Rajewski A."/>
            <person name="Carter-House D."/>
            <person name="Stajich J."/>
            <person name="Litt A."/>
        </authorList>
    </citation>
    <scope>NUCLEOTIDE SEQUENCE [LARGE SCALE GENOMIC DNA]</scope>
    <source>
        <strain evidence="2">AR-01</strain>
    </source>
</reference>
<accession>A0ABS8UPB9</accession>
<evidence type="ECO:0000313" key="3">
    <source>
        <dbReference type="Proteomes" id="UP000823775"/>
    </source>
</evidence>
<keyword evidence="3" id="KW-1185">Reference proteome</keyword>